<dbReference type="Gene3D" id="4.10.320.60">
    <property type="match status" value="1"/>
</dbReference>
<keyword evidence="7" id="KW-1015">Disulfide bond</keyword>
<evidence type="ECO:0000256" key="6">
    <source>
        <dbReference type="ARBA" id="ARBA00023128"/>
    </source>
</evidence>
<sequence length="172" mass="19575">MTATPNDGSQPGLAPSGRKIIYDENGKPCRSCNTLLDFQLLTGKVTTPKVQKVADTTSKPDTYAQVDPPDVELLGRSSWTLLHSIAAKYPKKPNEKQKSEMSQFMTIFSHVYPCWWCAKDFELFIRANAPKVNSRDELGKWVCEAHNDVNRKLGKPIFDCNLWENRWINGWD</sequence>
<organism evidence="11 12">
    <name type="scientific">Lachancea dasiensis</name>
    <dbReference type="NCBI Taxonomy" id="1072105"/>
    <lineage>
        <taxon>Eukaryota</taxon>
        <taxon>Fungi</taxon>
        <taxon>Dikarya</taxon>
        <taxon>Ascomycota</taxon>
        <taxon>Saccharomycotina</taxon>
        <taxon>Saccharomycetes</taxon>
        <taxon>Saccharomycetales</taxon>
        <taxon>Saccharomycetaceae</taxon>
        <taxon>Lachancea</taxon>
    </lineage>
</organism>
<keyword evidence="4 8" id="KW-0274">FAD</keyword>
<keyword evidence="12" id="KW-1185">Reference proteome</keyword>
<proteinExistence type="predicted"/>
<evidence type="ECO:0000256" key="9">
    <source>
        <dbReference type="SAM" id="MobiDB-lite"/>
    </source>
</evidence>
<dbReference type="SUPFAM" id="SSF69000">
    <property type="entry name" value="FAD-dependent thiol oxidase"/>
    <property type="match status" value="1"/>
</dbReference>
<name>A0A1G4K592_9SACH</name>
<dbReference type="STRING" id="1266660.A0A1G4K592"/>
<dbReference type="OrthoDB" id="17199at2759"/>
<dbReference type="PROSITE" id="PS51324">
    <property type="entry name" value="ERV_ALR"/>
    <property type="match status" value="1"/>
</dbReference>
<comment type="cofactor">
    <cofactor evidence="1 8">
        <name>FAD</name>
        <dbReference type="ChEBI" id="CHEBI:57692"/>
    </cofactor>
</comment>
<dbReference type="InterPro" id="IPR039799">
    <property type="entry name" value="ALR/ERV"/>
</dbReference>
<evidence type="ECO:0000256" key="1">
    <source>
        <dbReference type="ARBA" id="ARBA00001974"/>
    </source>
</evidence>
<feature type="domain" description="ERV/ALR sulfhydryl oxidase" evidence="10">
    <location>
        <begin position="67"/>
        <end position="167"/>
    </location>
</feature>
<dbReference type="GO" id="GO:0006879">
    <property type="term" value="P:intracellular iron ion homeostasis"/>
    <property type="evidence" value="ECO:0007669"/>
    <property type="project" value="EnsemblFungi"/>
</dbReference>
<accession>A0A1G4K592</accession>
<evidence type="ECO:0000256" key="7">
    <source>
        <dbReference type="ARBA" id="ARBA00023157"/>
    </source>
</evidence>
<comment type="subcellular location">
    <subcellularLocation>
        <location evidence="2">Mitochondrion intermembrane space</location>
    </subcellularLocation>
</comment>
<dbReference type="GO" id="GO:0050660">
    <property type="term" value="F:flavin adenine dinucleotide binding"/>
    <property type="evidence" value="ECO:0007669"/>
    <property type="project" value="TreeGrafter"/>
</dbReference>
<evidence type="ECO:0000256" key="3">
    <source>
        <dbReference type="ARBA" id="ARBA00022630"/>
    </source>
</evidence>
<reference evidence="11 12" key="1">
    <citation type="submission" date="2016-03" db="EMBL/GenBank/DDBJ databases">
        <authorList>
            <person name="Devillers H."/>
        </authorList>
    </citation>
    <scope>NUCLEOTIDE SEQUENCE [LARGE SCALE GENOMIC DNA]</scope>
    <source>
        <strain evidence="11">CBS 10888</strain>
    </source>
</reference>
<dbReference type="GO" id="GO:0005758">
    <property type="term" value="C:mitochondrial intermembrane space"/>
    <property type="evidence" value="ECO:0007669"/>
    <property type="project" value="UniProtKB-SubCell"/>
</dbReference>
<evidence type="ECO:0000256" key="5">
    <source>
        <dbReference type="ARBA" id="ARBA00023002"/>
    </source>
</evidence>
<evidence type="ECO:0000256" key="2">
    <source>
        <dbReference type="ARBA" id="ARBA00004569"/>
    </source>
</evidence>
<dbReference type="Pfam" id="PF04777">
    <property type="entry name" value="Evr1_Alr"/>
    <property type="match status" value="1"/>
</dbReference>
<dbReference type="PANTHER" id="PTHR12645">
    <property type="entry name" value="ALR/ERV"/>
    <property type="match status" value="1"/>
</dbReference>
<evidence type="ECO:0000259" key="10">
    <source>
        <dbReference type="PROSITE" id="PS51324"/>
    </source>
</evidence>
<keyword evidence="5 8" id="KW-0560">Oxidoreductase</keyword>
<feature type="region of interest" description="Disordered" evidence="9">
    <location>
        <begin position="1"/>
        <end position="20"/>
    </location>
</feature>
<dbReference type="GO" id="GO:0034599">
    <property type="term" value="P:cellular response to oxidative stress"/>
    <property type="evidence" value="ECO:0007669"/>
    <property type="project" value="EnsemblFungi"/>
</dbReference>
<keyword evidence="3 8" id="KW-0285">Flavoprotein</keyword>
<evidence type="ECO:0000256" key="8">
    <source>
        <dbReference type="RuleBase" id="RU371123"/>
    </source>
</evidence>
<dbReference type="InterPro" id="IPR017905">
    <property type="entry name" value="ERV/ALR_sulphydryl_oxidase"/>
</dbReference>
<protein>
    <recommendedName>
        <fullName evidence="8">Sulfhydryl oxidase</fullName>
        <ecNumber evidence="8">1.8.3.2</ecNumber>
    </recommendedName>
</protein>
<keyword evidence="6" id="KW-0496">Mitochondrion</keyword>
<dbReference type="InterPro" id="IPR036774">
    <property type="entry name" value="ERV/ALR_sulphydryl_oxid_sf"/>
</dbReference>
<dbReference type="PANTHER" id="PTHR12645:SF0">
    <property type="entry name" value="FAD-LINKED SULFHYDRYL OXIDASE ALR"/>
    <property type="match status" value="1"/>
</dbReference>
<dbReference type="EC" id="1.8.3.2" evidence="8"/>
<dbReference type="FunFam" id="1.20.120.310:FF:000003">
    <property type="entry name" value="Sulfhydryl oxidase"/>
    <property type="match status" value="1"/>
</dbReference>
<dbReference type="GO" id="GO:0016971">
    <property type="term" value="F:flavin-dependent sulfhydryl oxidase activity"/>
    <property type="evidence" value="ECO:0007669"/>
    <property type="project" value="EnsemblFungi"/>
</dbReference>
<dbReference type="EMBL" id="LT598461">
    <property type="protein sequence ID" value="SCU98973.1"/>
    <property type="molecule type" value="Genomic_DNA"/>
</dbReference>
<evidence type="ECO:0000313" key="12">
    <source>
        <dbReference type="Proteomes" id="UP000190274"/>
    </source>
</evidence>
<dbReference type="Gene3D" id="1.20.120.310">
    <property type="entry name" value="ERV/ALR sulfhydryl oxidase domain"/>
    <property type="match status" value="1"/>
</dbReference>
<evidence type="ECO:0000313" key="11">
    <source>
        <dbReference type="EMBL" id="SCU98973.1"/>
    </source>
</evidence>
<dbReference type="AlphaFoldDB" id="A0A1G4K592"/>
<dbReference type="GO" id="GO:0160203">
    <property type="term" value="P:mitochondrial disulfide relay system"/>
    <property type="evidence" value="ECO:0007669"/>
    <property type="project" value="EnsemblFungi"/>
</dbReference>
<dbReference type="Proteomes" id="UP000190274">
    <property type="component" value="Chromosome H"/>
</dbReference>
<gene>
    <name evidence="11" type="ORF">LADA_0H16534G</name>
</gene>
<comment type="catalytic activity">
    <reaction evidence="8">
        <text>2 R'C(R)SH + O2 = R'C(R)S-S(R)CR' + H2O2</text>
        <dbReference type="Rhea" id="RHEA:17357"/>
        <dbReference type="ChEBI" id="CHEBI:15379"/>
        <dbReference type="ChEBI" id="CHEBI:16240"/>
        <dbReference type="ChEBI" id="CHEBI:16520"/>
        <dbReference type="ChEBI" id="CHEBI:17412"/>
        <dbReference type="EC" id="1.8.3.2"/>
    </reaction>
</comment>
<evidence type="ECO:0000256" key="4">
    <source>
        <dbReference type="ARBA" id="ARBA00022827"/>
    </source>
</evidence>